<dbReference type="AlphaFoldDB" id="A0AAD8XXC5"/>
<evidence type="ECO:0000313" key="14">
    <source>
        <dbReference type="Proteomes" id="UP001224775"/>
    </source>
</evidence>
<feature type="transmembrane region" description="Helical" evidence="10">
    <location>
        <begin position="837"/>
        <end position="870"/>
    </location>
</feature>
<keyword evidence="6" id="KW-0067">ATP-binding</keyword>
<dbReference type="PANTHER" id="PTHR43394:SF27">
    <property type="entry name" value="ATP-DEPENDENT TRANSLOCASE ABCB1-LIKE"/>
    <property type="match status" value="1"/>
</dbReference>
<evidence type="ECO:0000256" key="9">
    <source>
        <dbReference type="SAM" id="MobiDB-lite"/>
    </source>
</evidence>
<feature type="transmembrane region" description="Helical" evidence="10">
    <location>
        <begin position="882"/>
        <end position="904"/>
    </location>
</feature>
<dbReference type="GO" id="GO:0016887">
    <property type="term" value="F:ATP hydrolysis activity"/>
    <property type="evidence" value="ECO:0007669"/>
    <property type="project" value="InterPro"/>
</dbReference>
<sequence>MVDRRANRRPIGESVTSFDLPPPNKTKATISPEVNIDSTIQQPPVSTDKAADIDKYADATPIPFFALFRHGTTQDKLIIFIGIIVQAFVGLSFSGMNLVFGEVLDDLSSPAESILTSTISTIKIMAILAAVFGVAAFIGMSAIPYGAARITNRVRNAYVTAVLAQDMEFFDESKPGEIVAALAEYTMDFEEGLSIKLGEGLQATFGGLGGLVVALYFSWQITLMCLVTVPIMAFSFYMILQSGAGNDGLLGKEAYEAAANIADETLSSMPTIASFGGETKAAKRYEGHLGEAEDSAIRQSKKLGLGTGFLWGSFFGMMGIGFWWGGHLTIQSREQAMINNPIPADFETNDIYAVNRAIADEYCKYRPPGSFGQGDLLSYTGDAYDACVCSIPWSTISEPGVVNIQCGCTVGELSIASDCITTGRTIAVFFSVMIAGFLLGMIPPAFQAIKKAQLAAYKLYKIIDRVPSIDSSNASGGKHVSSMEGQISIQGMHFQYPTSTTKTFEDINLEIAAGETVALVGESGSGKSTIARLVCRFYDPQEGRVCIDGNDLKDLDVKSMRDHIGVVSQEPLLFDDTIAMNIARGKPGPEPATMEEIEAAAKAANAYSFIQAFPDKFNTKVGARGSKLSGGQKQRISIARALIRKPSVLILDEATSALDAESEKIVQSAIDNLVGKNGSGGGITTLIIAHRLSTVKNADRIVVLGARDGTTSTVNGSSIVEIGSHDELMAKEGGLYKALVGGAHEHDDDDARTGKGLASVENGNSGTSNATNGHSVETTYDEFTGSVEKDNDNANDDTHTQSTDTGVLNGEDKQIEEDFKKHVDKKRLKAYSSPEQCYFFCGLIACFCTGLAWPICGVLFALMLSAMSILDYDVARTWTEWLAAAFGLLAVADIVAQYFQTYLFEVIGERMTRRIRTDYFRSLLRQDMGGLTIQRTPLEF</sequence>
<dbReference type="GO" id="GO:0005737">
    <property type="term" value="C:cytoplasm"/>
    <property type="evidence" value="ECO:0007669"/>
    <property type="project" value="UniProtKB-ARBA"/>
</dbReference>
<feature type="region of interest" description="Disordered" evidence="9">
    <location>
        <begin position="1"/>
        <end position="31"/>
    </location>
</feature>
<dbReference type="InterPro" id="IPR003593">
    <property type="entry name" value="AAA+_ATPase"/>
</dbReference>
<dbReference type="Gene3D" id="1.20.1560.10">
    <property type="entry name" value="ABC transporter type 1, transmembrane domain"/>
    <property type="match status" value="3"/>
</dbReference>
<keyword evidence="4 10" id="KW-0812">Transmembrane</keyword>
<dbReference type="InterPro" id="IPR011527">
    <property type="entry name" value="ABC1_TM_dom"/>
</dbReference>
<dbReference type="GO" id="GO:0016020">
    <property type="term" value="C:membrane"/>
    <property type="evidence" value="ECO:0007669"/>
    <property type="project" value="UniProtKB-SubCell"/>
</dbReference>
<keyword evidence="3" id="KW-0813">Transport</keyword>
<feature type="domain" description="ABC transmembrane type-1" evidence="12">
    <location>
        <begin position="80"/>
        <end position="331"/>
    </location>
</feature>
<organism evidence="13 14">
    <name type="scientific">Skeletonema marinoi</name>
    <dbReference type="NCBI Taxonomy" id="267567"/>
    <lineage>
        <taxon>Eukaryota</taxon>
        <taxon>Sar</taxon>
        <taxon>Stramenopiles</taxon>
        <taxon>Ochrophyta</taxon>
        <taxon>Bacillariophyta</taxon>
        <taxon>Coscinodiscophyceae</taxon>
        <taxon>Thalassiosirophycidae</taxon>
        <taxon>Thalassiosirales</taxon>
        <taxon>Skeletonemataceae</taxon>
        <taxon>Skeletonema</taxon>
        <taxon>Skeletonema marinoi-dohrnii complex</taxon>
    </lineage>
</organism>
<accession>A0AAD8XXC5</accession>
<protein>
    <submittedName>
        <fullName evidence="13">ABC transporter, ABC-B family</fullName>
    </submittedName>
</protein>
<dbReference type="SMART" id="SM00382">
    <property type="entry name" value="AAA"/>
    <property type="match status" value="1"/>
</dbReference>
<feature type="region of interest" description="Disordered" evidence="9">
    <location>
        <begin position="745"/>
        <end position="811"/>
    </location>
</feature>
<evidence type="ECO:0000256" key="10">
    <source>
        <dbReference type="SAM" id="Phobius"/>
    </source>
</evidence>
<dbReference type="PANTHER" id="PTHR43394">
    <property type="entry name" value="ATP-DEPENDENT PERMEASE MDL1, MITOCHONDRIAL"/>
    <property type="match status" value="1"/>
</dbReference>
<dbReference type="InterPro" id="IPR039421">
    <property type="entry name" value="Type_1_exporter"/>
</dbReference>
<keyword evidence="8 10" id="KW-0472">Membrane</keyword>
<evidence type="ECO:0000259" key="12">
    <source>
        <dbReference type="PROSITE" id="PS50929"/>
    </source>
</evidence>
<dbReference type="Pfam" id="PF00664">
    <property type="entry name" value="ABC_membrane"/>
    <property type="match status" value="2"/>
</dbReference>
<gene>
    <name evidence="13" type="ORF">QTG54_014283</name>
</gene>
<evidence type="ECO:0000256" key="1">
    <source>
        <dbReference type="ARBA" id="ARBA00004141"/>
    </source>
</evidence>
<evidence type="ECO:0000256" key="8">
    <source>
        <dbReference type="ARBA" id="ARBA00023136"/>
    </source>
</evidence>
<comment type="caution">
    <text evidence="13">The sequence shown here is derived from an EMBL/GenBank/DDBJ whole genome shotgun (WGS) entry which is preliminary data.</text>
</comment>
<dbReference type="FunFam" id="3.40.50.300:FF:000836">
    <property type="entry name" value="ABC transporter B family member 25"/>
    <property type="match status" value="1"/>
</dbReference>
<dbReference type="Pfam" id="PF00005">
    <property type="entry name" value="ABC_tran"/>
    <property type="match status" value="1"/>
</dbReference>
<dbReference type="GO" id="GO:0005524">
    <property type="term" value="F:ATP binding"/>
    <property type="evidence" value="ECO:0007669"/>
    <property type="project" value="UniProtKB-KW"/>
</dbReference>
<feature type="transmembrane region" description="Helical" evidence="10">
    <location>
        <begin position="221"/>
        <end position="240"/>
    </location>
</feature>
<dbReference type="Gene3D" id="3.40.50.300">
    <property type="entry name" value="P-loop containing nucleotide triphosphate hydrolases"/>
    <property type="match status" value="1"/>
</dbReference>
<evidence type="ECO:0000256" key="5">
    <source>
        <dbReference type="ARBA" id="ARBA00022741"/>
    </source>
</evidence>
<dbReference type="SUPFAM" id="SSF52540">
    <property type="entry name" value="P-loop containing nucleoside triphosphate hydrolases"/>
    <property type="match status" value="1"/>
</dbReference>
<dbReference type="InterPro" id="IPR036640">
    <property type="entry name" value="ABC1_TM_sf"/>
</dbReference>
<evidence type="ECO:0000256" key="2">
    <source>
        <dbReference type="ARBA" id="ARBA00007577"/>
    </source>
</evidence>
<comment type="similarity">
    <text evidence="2">Belongs to the ABC transporter superfamily. ABCB family. Multidrug resistance exporter (TC 3.A.1.201) subfamily.</text>
</comment>
<dbReference type="PROSITE" id="PS50893">
    <property type="entry name" value="ABC_TRANSPORTER_2"/>
    <property type="match status" value="1"/>
</dbReference>
<feature type="compositionally biased region" description="Basic and acidic residues" evidence="9">
    <location>
        <begin position="787"/>
        <end position="799"/>
    </location>
</feature>
<feature type="transmembrane region" description="Helical" evidence="10">
    <location>
        <begin position="303"/>
        <end position="324"/>
    </location>
</feature>
<feature type="transmembrane region" description="Helical" evidence="10">
    <location>
        <begin position="77"/>
        <end position="100"/>
    </location>
</feature>
<dbReference type="InterPro" id="IPR017871">
    <property type="entry name" value="ABC_transporter-like_CS"/>
</dbReference>
<evidence type="ECO:0000256" key="6">
    <source>
        <dbReference type="ARBA" id="ARBA00022840"/>
    </source>
</evidence>
<keyword evidence="7 10" id="KW-1133">Transmembrane helix</keyword>
<evidence type="ECO:0000256" key="4">
    <source>
        <dbReference type="ARBA" id="ARBA00022692"/>
    </source>
</evidence>
<name>A0AAD8XXC5_9STRA</name>
<evidence type="ECO:0000313" key="13">
    <source>
        <dbReference type="EMBL" id="KAK1735217.1"/>
    </source>
</evidence>
<dbReference type="EMBL" id="JATAAI010000035">
    <property type="protein sequence ID" value="KAK1735217.1"/>
    <property type="molecule type" value="Genomic_DNA"/>
</dbReference>
<proteinExistence type="inferred from homology"/>
<dbReference type="PROSITE" id="PS50929">
    <property type="entry name" value="ABC_TM1F"/>
    <property type="match status" value="2"/>
</dbReference>
<feature type="transmembrane region" description="Helical" evidence="10">
    <location>
        <begin position="120"/>
        <end position="145"/>
    </location>
</feature>
<dbReference type="SUPFAM" id="SSF90123">
    <property type="entry name" value="ABC transporter transmembrane region"/>
    <property type="match status" value="2"/>
</dbReference>
<feature type="compositionally biased region" description="Low complexity" evidence="9">
    <location>
        <begin position="762"/>
        <end position="773"/>
    </location>
</feature>
<dbReference type="InterPro" id="IPR027417">
    <property type="entry name" value="P-loop_NTPase"/>
</dbReference>
<dbReference type="CDD" id="cd18577">
    <property type="entry name" value="ABC_6TM_Pgp_ABCB1_D1_like"/>
    <property type="match status" value="1"/>
</dbReference>
<feature type="domain" description="ABC transmembrane type-1" evidence="12">
    <location>
        <begin position="842"/>
        <end position="929"/>
    </location>
</feature>
<dbReference type="Proteomes" id="UP001224775">
    <property type="component" value="Unassembled WGS sequence"/>
</dbReference>
<keyword evidence="14" id="KW-1185">Reference proteome</keyword>
<dbReference type="InterPro" id="IPR003439">
    <property type="entry name" value="ABC_transporter-like_ATP-bd"/>
</dbReference>
<evidence type="ECO:0000259" key="11">
    <source>
        <dbReference type="PROSITE" id="PS50893"/>
    </source>
</evidence>
<feature type="domain" description="ABC transporter" evidence="11">
    <location>
        <begin position="487"/>
        <end position="741"/>
    </location>
</feature>
<reference evidence="13" key="1">
    <citation type="submission" date="2023-06" db="EMBL/GenBank/DDBJ databases">
        <title>Survivors Of The Sea: Transcriptome response of Skeletonema marinoi to long-term dormancy.</title>
        <authorList>
            <person name="Pinder M.I.M."/>
            <person name="Kourtchenko O."/>
            <person name="Robertson E.K."/>
            <person name="Larsson T."/>
            <person name="Maumus F."/>
            <person name="Osuna-Cruz C.M."/>
            <person name="Vancaester E."/>
            <person name="Stenow R."/>
            <person name="Vandepoele K."/>
            <person name="Ploug H."/>
            <person name="Bruchert V."/>
            <person name="Godhe A."/>
            <person name="Topel M."/>
        </authorList>
    </citation>
    <scope>NUCLEOTIDE SEQUENCE</scope>
    <source>
        <strain evidence="13">R05AC</strain>
    </source>
</reference>
<dbReference type="GO" id="GO:0140359">
    <property type="term" value="F:ABC-type transporter activity"/>
    <property type="evidence" value="ECO:0007669"/>
    <property type="project" value="InterPro"/>
</dbReference>
<evidence type="ECO:0000256" key="3">
    <source>
        <dbReference type="ARBA" id="ARBA00022448"/>
    </source>
</evidence>
<keyword evidence="5" id="KW-0547">Nucleotide-binding</keyword>
<dbReference type="PROSITE" id="PS00211">
    <property type="entry name" value="ABC_TRANSPORTER_1"/>
    <property type="match status" value="1"/>
</dbReference>
<evidence type="ECO:0000256" key="7">
    <source>
        <dbReference type="ARBA" id="ARBA00022989"/>
    </source>
</evidence>
<comment type="subcellular location">
    <subcellularLocation>
        <location evidence="1">Membrane</location>
        <topology evidence="1">Multi-pass membrane protein</topology>
    </subcellularLocation>
</comment>
<feature type="transmembrane region" description="Helical" evidence="10">
    <location>
        <begin position="426"/>
        <end position="446"/>
    </location>
</feature>